<reference evidence="3 4" key="1">
    <citation type="journal article" date="2012" name="J. Bacteriol.">
        <title>Draft genome of Streptomyces tsukubaensis NRRL 18488, the producer of the clinically important immunosuppressant tacrolimus (FK506).</title>
        <authorList>
            <person name="Barreiro C."/>
            <person name="Prieto C."/>
            <person name="Sola-Landa A."/>
            <person name="Solera E."/>
            <person name="Martinez-Castro M."/>
            <person name="Perez-Redondo R."/>
            <person name="Garcia-Estrada C."/>
            <person name="Aparicio J.F."/>
            <person name="Fernandez-Martinez L.T."/>
            <person name="Santos-Aberturas J."/>
            <person name="Salehi-Najafabadi Z."/>
            <person name="Rodriguez-Garcia A."/>
            <person name="Tauch A."/>
            <person name="Martin J.F."/>
        </authorList>
    </citation>
    <scope>NUCLEOTIDE SEQUENCE [LARGE SCALE GENOMIC DNA]</scope>
    <source>
        <strain evidence="4">DSM 42081 / NBRC 108919 / NRRL 18488 / 9993</strain>
    </source>
</reference>
<keyword evidence="4" id="KW-1185">Reference proteome</keyword>
<evidence type="ECO:0000313" key="4">
    <source>
        <dbReference type="Proteomes" id="UP000005940"/>
    </source>
</evidence>
<keyword evidence="2" id="KW-1133">Transmembrane helix</keyword>
<feature type="transmembrane region" description="Helical" evidence="2">
    <location>
        <begin position="138"/>
        <end position="164"/>
    </location>
</feature>
<organism evidence="3 4">
    <name type="scientific">Streptomyces tsukubensis (strain DSM 42081 / NBRC 108919 / NRRL 18488 / 9993)</name>
    <dbReference type="NCBI Taxonomy" id="1114943"/>
    <lineage>
        <taxon>Bacteria</taxon>
        <taxon>Bacillati</taxon>
        <taxon>Actinomycetota</taxon>
        <taxon>Actinomycetes</taxon>
        <taxon>Kitasatosporales</taxon>
        <taxon>Streptomycetaceae</taxon>
        <taxon>Streptomyces</taxon>
    </lineage>
</organism>
<evidence type="ECO:0000313" key="3">
    <source>
        <dbReference type="EMBL" id="QKM66151.1"/>
    </source>
</evidence>
<gene>
    <name evidence="3" type="ORF">STSU_002220</name>
</gene>
<feature type="region of interest" description="Disordered" evidence="1">
    <location>
        <begin position="1"/>
        <end position="31"/>
    </location>
</feature>
<accession>A0A7G3U9E6</accession>
<dbReference type="RefSeq" id="WP_130585152.1">
    <property type="nucleotide sequence ID" value="NZ_CP029159.1"/>
</dbReference>
<feature type="transmembrane region" description="Helical" evidence="2">
    <location>
        <begin position="95"/>
        <end position="117"/>
    </location>
</feature>
<feature type="transmembrane region" description="Helical" evidence="2">
    <location>
        <begin position="258"/>
        <end position="280"/>
    </location>
</feature>
<keyword evidence="2" id="KW-0472">Membrane</keyword>
<name>A0A7G3U9E6_STRT9</name>
<protein>
    <submittedName>
        <fullName evidence="3">ABC transporter permease</fullName>
    </submittedName>
</protein>
<evidence type="ECO:0000256" key="1">
    <source>
        <dbReference type="SAM" id="MobiDB-lite"/>
    </source>
</evidence>
<keyword evidence="2" id="KW-0812">Transmembrane</keyword>
<dbReference type="Proteomes" id="UP000005940">
    <property type="component" value="Chromosome"/>
</dbReference>
<feature type="compositionally biased region" description="Low complexity" evidence="1">
    <location>
        <begin position="9"/>
        <end position="23"/>
    </location>
</feature>
<dbReference type="AlphaFoldDB" id="A0A7G3U9E6"/>
<dbReference type="EMBL" id="CP029159">
    <property type="protein sequence ID" value="QKM66151.1"/>
    <property type="molecule type" value="Genomic_DNA"/>
</dbReference>
<feature type="transmembrane region" description="Helical" evidence="2">
    <location>
        <begin position="210"/>
        <end position="228"/>
    </location>
</feature>
<evidence type="ECO:0000256" key="2">
    <source>
        <dbReference type="SAM" id="Phobius"/>
    </source>
</evidence>
<feature type="transmembrane region" description="Helical" evidence="2">
    <location>
        <begin position="55"/>
        <end position="75"/>
    </location>
</feature>
<feature type="transmembrane region" description="Helical" evidence="2">
    <location>
        <begin position="184"/>
        <end position="205"/>
    </location>
</feature>
<proteinExistence type="predicted"/>
<sequence length="284" mass="28603">MTSSPIGCPSSPATGPPAAGRAAPPLPAGPPGAGPASTAVFAAALRSEWLKITTVRSLCAALALVFVATVGFTVLANATMTEEVRTGDDFDPLYASFAGLAMGQIAAICFGAMAVAAEYRTRGIGLSLAAVPRRRVLYTAKLTVIGVSALLVGLATSAVCFFTAQSLLGAEGVGVLSPGAPRAIVGGGLYLALTTVFAAALTVLLRSGPLVMGILIPFLIMVSFVFGGPGETGFLEFLPDHAGQQILLQNPSGTLGPWGGLGVQVLWVAVAVRAGLAGVLRRDA</sequence>